<dbReference type="Proteomes" id="UP000594263">
    <property type="component" value="Unplaced"/>
</dbReference>
<proteinExistence type="predicted"/>
<name>A0A7N0RGE7_KALFE</name>
<accession>A0A7N0RGE7</accession>
<dbReference type="Gramene" id="Kaladp0010s0188.1.v1.1">
    <property type="protein sequence ID" value="Kaladp0010s0188.1.v1.1.CDS.1"/>
    <property type="gene ID" value="Kaladp0010s0188.v1.1"/>
</dbReference>
<evidence type="ECO:0000313" key="1">
    <source>
        <dbReference type="EnsemblPlants" id="Kaladp0010s0188.1.v1.1.CDS.1"/>
    </source>
</evidence>
<sequence>MQDDTKRQKYRTPNTTKPRKYAYKETETIASTPIINGKKLHSPLNLKFQRVPSAKRFKVAAYPQLQAYSRIQTIPFQ</sequence>
<organism evidence="1 2">
    <name type="scientific">Kalanchoe fedtschenkoi</name>
    <name type="common">Lavender scallops</name>
    <name type="synonym">South American air plant</name>
    <dbReference type="NCBI Taxonomy" id="63787"/>
    <lineage>
        <taxon>Eukaryota</taxon>
        <taxon>Viridiplantae</taxon>
        <taxon>Streptophyta</taxon>
        <taxon>Embryophyta</taxon>
        <taxon>Tracheophyta</taxon>
        <taxon>Spermatophyta</taxon>
        <taxon>Magnoliopsida</taxon>
        <taxon>eudicotyledons</taxon>
        <taxon>Gunneridae</taxon>
        <taxon>Pentapetalae</taxon>
        <taxon>Saxifragales</taxon>
        <taxon>Crassulaceae</taxon>
        <taxon>Kalanchoe</taxon>
    </lineage>
</organism>
<protein>
    <submittedName>
        <fullName evidence="1">Uncharacterized protein</fullName>
    </submittedName>
</protein>
<keyword evidence="2" id="KW-1185">Reference proteome</keyword>
<dbReference type="AlphaFoldDB" id="A0A7N0RGE7"/>
<evidence type="ECO:0000313" key="2">
    <source>
        <dbReference type="Proteomes" id="UP000594263"/>
    </source>
</evidence>
<dbReference type="EnsemblPlants" id="Kaladp0010s0188.1.v1.1">
    <property type="protein sequence ID" value="Kaladp0010s0188.1.v1.1.CDS.1"/>
    <property type="gene ID" value="Kaladp0010s0188.v1.1"/>
</dbReference>
<reference evidence="1" key="1">
    <citation type="submission" date="2021-01" db="UniProtKB">
        <authorList>
            <consortium name="EnsemblPlants"/>
        </authorList>
    </citation>
    <scope>IDENTIFICATION</scope>
</reference>